<evidence type="ECO:0000256" key="10">
    <source>
        <dbReference type="RuleBase" id="RU362068"/>
    </source>
</evidence>
<evidence type="ECO:0000256" key="2">
    <source>
        <dbReference type="ARBA" id="ARBA00007870"/>
    </source>
</evidence>
<dbReference type="SUPFAM" id="SSF51735">
    <property type="entry name" value="NAD(P)-binding Rossmann-fold domains"/>
    <property type="match status" value="1"/>
</dbReference>
<comment type="similarity">
    <text evidence="2 10">Belongs to the ketopantoate reductase family.</text>
</comment>
<evidence type="ECO:0000256" key="5">
    <source>
        <dbReference type="ARBA" id="ARBA00022655"/>
    </source>
</evidence>
<evidence type="ECO:0000256" key="8">
    <source>
        <dbReference type="ARBA" id="ARBA00032024"/>
    </source>
</evidence>
<dbReference type="PANTHER" id="PTHR21708:SF26">
    <property type="entry name" value="2-DEHYDROPANTOATE 2-REDUCTASE"/>
    <property type="match status" value="1"/>
</dbReference>
<dbReference type="EMBL" id="FWXJ01000001">
    <property type="protein sequence ID" value="SMC31028.1"/>
    <property type="molecule type" value="Genomic_DNA"/>
</dbReference>
<dbReference type="FunFam" id="1.10.1040.10:FF:000017">
    <property type="entry name" value="2-dehydropantoate 2-reductase"/>
    <property type="match status" value="1"/>
</dbReference>
<feature type="domain" description="Ketopantoate reductase C-terminal" evidence="12">
    <location>
        <begin position="176"/>
        <end position="299"/>
    </location>
</feature>
<dbReference type="UniPathway" id="UPA00028">
    <property type="reaction ID" value="UER00004"/>
</dbReference>
<dbReference type="InterPro" id="IPR003710">
    <property type="entry name" value="ApbA"/>
</dbReference>
<dbReference type="Proteomes" id="UP000192708">
    <property type="component" value="Unassembled WGS sequence"/>
</dbReference>
<feature type="domain" description="Ketopantoate reductase N-terminal" evidence="11">
    <location>
        <begin position="2"/>
        <end position="146"/>
    </location>
</feature>
<organism evidence="13 14">
    <name type="scientific">Polynucleobacter kasalickyi</name>
    <dbReference type="NCBI Taxonomy" id="1938817"/>
    <lineage>
        <taxon>Bacteria</taxon>
        <taxon>Pseudomonadati</taxon>
        <taxon>Pseudomonadota</taxon>
        <taxon>Betaproteobacteria</taxon>
        <taxon>Burkholderiales</taxon>
        <taxon>Burkholderiaceae</taxon>
        <taxon>Polynucleobacter</taxon>
    </lineage>
</organism>
<dbReference type="EC" id="1.1.1.169" evidence="3 10"/>
<comment type="catalytic activity">
    <reaction evidence="9 10">
        <text>(R)-pantoate + NADP(+) = 2-dehydropantoate + NADPH + H(+)</text>
        <dbReference type="Rhea" id="RHEA:16233"/>
        <dbReference type="ChEBI" id="CHEBI:11561"/>
        <dbReference type="ChEBI" id="CHEBI:15378"/>
        <dbReference type="ChEBI" id="CHEBI:15980"/>
        <dbReference type="ChEBI" id="CHEBI:57783"/>
        <dbReference type="ChEBI" id="CHEBI:58349"/>
        <dbReference type="EC" id="1.1.1.169"/>
    </reaction>
</comment>
<proteinExistence type="inferred from homology"/>
<evidence type="ECO:0000256" key="1">
    <source>
        <dbReference type="ARBA" id="ARBA00004994"/>
    </source>
</evidence>
<dbReference type="InterPro" id="IPR013332">
    <property type="entry name" value="KPR_N"/>
</dbReference>
<dbReference type="PANTHER" id="PTHR21708">
    <property type="entry name" value="PROBABLE 2-DEHYDROPANTOATE 2-REDUCTASE"/>
    <property type="match status" value="1"/>
</dbReference>
<dbReference type="GO" id="GO:0005737">
    <property type="term" value="C:cytoplasm"/>
    <property type="evidence" value="ECO:0007669"/>
    <property type="project" value="TreeGrafter"/>
</dbReference>
<evidence type="ECO:0000256" key="6">
    <source>
        <dbReference type="ARBA" id="ARBA00022857"/>
    </source>
</evidence>
<dbReference type="OrthoDB" id="8555723at2"/>
<dbReference type="Pfam" id="PF08546">
    <property type="entry name" value="ApbA_C"/>
    <property type="match status" value="1"/>
</dbReference>
<evidence type="ECO:0000256" key="9">
    <source>
        <dbReference type="ARBA" id="ARBA00048793"/>
    </source>
</evidence>
<evidence type="ECO:0000313" key="14">
    <source>
        <dbReference type="Proteomes" id="UP000192708"/>
    </source>
</evidence>
<dbReference type="STRING" id="1938817.SAMN06296008_101341"/>
<reference evidence="13 14" key="1">
    <citation type="submission" date="2017-04" db="EMBL/GenBank/DDBJ databases">
        <authorList>
            <person name="Afonso C.L."/>
            <person name="Miller P.J."/>
            <person name="Scott M.A."/>
            <person name="Spackman E."/>
            <person name="Goraichik I."/>
            <person name="Dimitrov K.M."/>
            <person name="Suarez D.L."/>
            <person name="Swayne D.E."/>
        </authorList>
    </citation>
    <scope>NUCLEOTIDE SEQUENCE [LARGE SCALE GENOMIC DNA]</scope>
    <source>
        <strain evidence="13 14">VK13</strain>
    </source>
</reference>
<dbReference type="Gene3D" id="1.10.1040.10">
    <property type="entry name" value="N-(1-d-carboxylethyl)-l-norvaline Dehydrogenase, domain 2"/>
    <property type="match status" value="1"/>
</dbReference>
<dbReference type="InterPro" id="IPR013328">
    <property type="entry name" value="6PGD_dom2"/>
</dbReference>
<accession>A0A1W1Y5N0</accession>
<evidence type="ECO:0000256" key="4">
    <source>
        <dbReference type="ARBA" id="ARBA00019465"/>
    </source>
</evidence>
<dbReference type="NCBIfam" id="TIGR00745">
    <property type="entry name" value="apbA_panE"/>
    <property type="match status" value="1"/>
</dbReference>
<dbReference type="AlphaFoldDB" id="A0A1W1Y5N0"/>
<protein>
    <recommendedName>
        <fullName evidence="4 10">2-dehydropantoate 2-reductase</fullName>
        <ecNumber evidence="3 10">1.1.1.169</ecNumber>
    </recommendedName>
    <alternativeName>
        <fullName evidence="8 10">Ketopantoate reductase</fullName>
    </alternativeName>
</protein>
<dbReference type="RefSeq" id="WP_084282121.1">
    <property type="nucleotide sequence ID" value="NZ_FWXJ01000001.1"/>
</dbReference>
<evidence type="ECO:0000259" key="12">
    <source>
        <dbReference type="Pfam" id="PF08546"/>
    </source>
</evidence>
<evidence type="ECO:0000256" key="7">
    <source>
        <dbReference type="ARBA" id="ARBA00023002"/>
    </source>
</evidence>
<keyword evidence="14" id="KW-1185">Reference proteome</keyword>
<comment type="function">
    <text evidence="10">Catalyzes the NADPH-dependent reduction of ketopantoate into pantoic acid.</text>
</comment>
<dbReference type="GO" id="GO:0008677">
    <property type="term" value="F:2-dehydropantoate 2-reductase activity"/>
    <property type="evidence" value="ECO:0007669"/>
    <property type="project" value="UniProtKB-EC"/>
</dbReference>
<evidence type="ECO:0000256" key="3">
    <source>
        <dbReference type="ARBA" id="ARBA00013014"/>
    </source>
</evidence>
<dbReference type="Gene3D" id="3.40.50.720">
    <property type="entry name" value="NAD(P)-binding Rossmann-like Domain"/>
    <property type="match status" value="1"/>
</dbReference>
<dbReference type="InterPro" id="IPR051402">
    <property type="entry name" value="KPR-Related"/>
</dbReference>
<sequence length="303" mass="33006">MIAILGAGAVGCYYGGLLAASGQEVLFFAKSKRAKILQTEGLNIRWSTHTQHLKIQVTDDIQRIREANALLICVKANQSTAIANQIKPFLSTNTMVLSMQNGLQNAQRLSEVFGRPVDVAMIYAALAMTSDNTVSYQGGGHLVLGRPGDTAAHQDALQALADMFHKANIPVKISANITQDLWSKWIINCAFNALSALGQIAYQDLMQQAHLSEIINSIVNECFALAKAEKITLDEAAISHQIQQVAIQWPLQKSSMAQDVMAKRPTEIAELNGLAQAKGVLLNLPTPINTVLTSLIKMQERLY</sequence>
<name>A0A1W1Y5N0_9BURK</name>
<keyword evidence="7 10" id="KW-0560">Oxidoreductase</keyword>
<dbReference type="GO" id="GO:0015940">
    <property type="term" value="P:pantothenate biosynthetic process"/>
    <property type="evidence" value="ECO:0007669"/>
    <property type="project" value="UniProtKB-UniPathway"/>
</dbReference>
<comment type="pathway">
    <text evidence="1 10">Cofactor biosynthesis; (R)-pantothenate biosynthesis; (R)-pantoate from 3-methyl-2-oxobutanoate: step 2/2.</text>
</comment>
<dbReference type="SUPFAM" id="SSF48179">
    <property type="entry name" value="6-phosphogluconate dehydrogenase C-terminal domain-like"/>
    <property type="match status" value="1"/>
</dbReference>
<dbReference type="InterPro" id="IPR008927">
    <property type="entry name" value="6-PGluconate_DH-like_C_sf"/>
</dbReference>
<keyword evidence="6 10" id="KW-0521">NADP</keyword>
<gene>
    <name evidence="13" type="ORF">SAMN06296008_101341</name>
</gene>
<evidence type="ECO:0000259" key="11">
    <source>
        <dbReference type="Pfam" id="PF02558"/>
    </source>
</evidence>
<evidence type="ECO:0000313" key="13">
    <source>
        <dbReference type="EMBL" id="SMC31028.1"/>
    </source>
</evidence>
<dbReference type="InterPro" id="IPR013752">
    <property type="entry name" value="KPA_reductase"/>
</dbReference>
<dbReference type="InterPro" id="IPR036291">
    <property type="entry name" value="NAD(P)-bd_dom_sf"/>
</dbReference>
<keyword evidence="5 10" id="KW-0566">Pantothenate biosynthesis</keyword>
<dbReference type="Pfam" id="PF02558">
    <property type="entry name" value="ApbA"/>
    <property type="match status" value="1"/>
</dbReference>